<evidence type="ECO:0000256" key="4">
    <source>
        <dbReference type="ARBA" id="ARBA00022475"/>
    </source>
</evidence>
<keyword evidence="11" id="KW-1185">Reference proteome</keyword>
<dbReference type="InterPro" id="IPR051789">
    <property type="entry name" value="Bact_Polyamine_Transport"/>
</dbReference>
<evidence type="ECO:0000256" key="8">
    <source>
        <dbReference type="RuleBase" id="RU363032"/>
    </source>
</evidence>
<dbReference type="KEGG" id="hhg:XM38_003250"/>
<keyword evidence="6 8" id="KW-1133">Transmembrane helix</keyword>
<feature type="domain" description="ABC transmembrane type-1" evidence="9">
    <location>
        <begin position="67"/>
        <end position="255"/>
    </location>
</feature>
<dbReference type="PROSITE" id="PS50928">
    <property type="entry name" value="ABC_TM1"/>
    <property type="match status" value="1"/>
</dbReference>
<evidence type="ECO:0000256" key="5">
    <source>
        <dbReference type="ARBA" id="ARBA00022692"/>
    </source>
</evidence>
<keyword evidence="4" id="KW-1003">Cell membrane</keyword>
<dbReference type="PANTHER" id="PTHR43848">
    <property type="entry name" value="PUTRESCINE TRANSPORT SYSTEM PERMEASE PROTEIN POTI"/>
    <property type="match status" value="1"/>
</dbReference>
<sequence>MPSLSCLRHRIPWLGLFALLMFGGMYLPILVLAVYSLNDSRYSASWQGLSWRWYRLLFDDARIFSALQDSLIVATGAVGISAVLGTLMAIGLSKYYFPGKALYRGISYLPLIVPDIAIAVATLVFLASLAIPLSIWTIIAAHMVFCLAYIAVVVSSRLQGLNPHLEEAALDLGATPAQALLKVLLPQLTPGIISGCLLAFVLSMDDLLISSFTAGGGANPLPLEIFSRVRTGVKPDINALSVLLILASGLIAAIAEYLRFRSQQQQAPPP</sequence>
<feature type="transmembrane region" description="Helical" evidence="8">
    <location>
        <begin position="12"/>
        <end position="37"/>
    </location>
</feature>
<dbReference type="EMBL" id="CP021983">
    <property type="protein sequence ID" value="ASC69398.1"/>
    <property type="molecule type" value="Genomic_DNA"/>
</dbReference>
<dbReference type="Gene3D" id="1.10.3720.10">
    <property type="entry name" value="MetI-like"/>
    <property type="match status" value="1"/>
</dbReference>
<evidence type="ECO:0000256" key="1">
    <source>
        <dbReference type="ARBA" id="ARBA00004651"/>
    </source>
</evidence>
<keyword evidence="3 8" id="KW-0813">Transport</keyword>
<dbReference type="SUPFAM" id="SSF161098">
    <property type="entry name" value="MetI-like"/>
    <property type="match status" value="1"/>
</dbReference>
<name>A0A1Z3HGN0_9CYAN</name>
<keyword evidence="7 8" id="KW-0472">Membrane</keyword>
<comment type="similarity">
    <text evidence="2">Belongs to the binding-protein-dependent transport system permease family. CysTW subfamily.</text>
</comment>
<feature type="transmembrane region" description="Helical" evidence="8">
    <location>
        <begin position="71"/>
        <end position="96"/>
    </location>
</feature>
<comment type="subcellular location">
    <subcellularLocation>
        <location evidence="1 8">Cell membrane</location>
        <topology evidence="1 8">Multi-pass membrane protein</topology>
    </subcellularLocation>
</comment>
<evidence type="ECO:0000256" key="7">
    <source>
        <dbReference type="ARBA" id="ARBA00023136"/>
    </source>
</evidence>
<gene>
    <name evidence="10" type="primary">ptsA_1</name>
    <name evidence="10" type="ORF">XM38_003250</name>
</gene>
<feature type="transmembrane region" description="Helical" evidence="8">
    <location>
        <begin position="108"/>
        <end position="129"/>
    </location>
</feature>
<dbReference type="GO" id="GO:0055085">
    <property type="term" value="P:transmembrane transport"/>
    <property type="evidence" value="ECO:0007669"/>
    <property type="project" value="InterPro"/>
</dbReference>
<dbReference type="RefSeq" id="WP_225889151.1">
    <property type="nucleotide sequence ID" value="NZ_CP021983.2"/>
</dbReference>
<evidence type="ECO:0000313" key="10">
    <source>
        <dbReference type="EMBL" id="ASC69398.1"/>
    </source>
</evidence>
<dbReference type="GO" id="GO:0005886">
    <property type="term" value="C:plasma membrane"/>
    <property type="evidence" value="ECO:0007669"/>
    <property type="project" value="UniProtKB-SubCell"/>
</dbReference>
<evidence type="ECO:0000256" key="2">
    <source>
        <dbReference type="ARBA" id="ARBA00007069"/>
    </source>
</evidence>
<dbReference type="PANTHER" id="PTHR43848:SF2">
    <property type="entry name" value="PUTRESCINE TRANSPORT SYSTEM PERMEASE PROTEIN POTI"/>
    <property type="match status" value="1"/>
</dbReference>
<reference evidence="10 11" key="1">
    <citation type="journal article" date="2016" name="Biochim. Biophys. Acta">
        <title>Characterization of red-shifted phycobilisomes isolated from the chlorophyll f-containing cyanobacterium Halomicronema hongdechloris.</title>
        <authorList>
            <person name="Li Y."/>
            <person name="Lin Y."/>
            <person name="Garvey C.J."/>
            <person name="Birch D."/>
            <person name="Corkery R.W."/>
            <person name="Loughlin P.C."/>
            <person name="Scheer H."/>
            <person name="Willows R.D."/>
            <person name="Chen M."/>
        </authorList>
    </citation>
    <scope>NUCLEOTIDE SEQUENCE [LARGE SCALE GENOMIC DNA]</scope>
    <source>
        <strain evidence="10 11">C2206</strain>
    </source>
</reference>
<dbReference type="CDD" id="cd06261">
    <property type="entry name" value="TM_PBP2"/>
    <property type="match status" value="1"/>
</dbReference>
<feature type="transmembrane region" description="Helical" evidence="8">
    <location>
        <begin position="135"/>
        <end position="158"/>
    </location>
</feature>
<dbReference type="InterPro" id="IPR000515">
    <property type="entry name" value="MetI-like"/>
</dbReference>
<keyword evidence="5 8" id="KW-0812">Transmembrane</keyword>
<accession>A0A1Z3HGN0</accession>
<evidence type="ECO:0000259" key="9">
    <source>
        <dbReference type="PROSITE" id="PS50928"/>
    </source>
</evidence>
<evidence type="ECO:0000313" key="11">
    <source>
        <dbReference type="Proteomes" id="UP000191901"/>
    </source>
</evidence>
<proteinExistence type="inferred from homology"/>
<dbReference type="AlphaFoldDB" id="A0A1Z3HGN0"/>
<organism evidence="10 11">
    <name type="scientific">Halomicronema hongdechloris C2206</name>
    <dbReference type="NCBI Taxonomy" id="1641165"/>
    <lineage>
        <taxon>Bacteria</taxon>
        <taxon>Bacillati</taxon>
        <taxon>Cyanobacteriota</taxon>
        <taxon>Cyanophyceae</taxon>
        <taxon>Nodosilineales</taxon>
        <taxon>Nodosilineaceae</taxon>
        <taxon>Halomicronema</taxon>
    </lineage>
</organism>
<evidence type="ECO:0000256" key="3">
    <source>
        <dbReference type="ARBA" id="ARBA00022448"/>
    </source>
</evidence>
<dbReference type="Pfam" id="PF00528">
    <property type="entry name" value="BPD_transp_1"/>
    <property type="match status" value="1"/>
</dbReference>
<evidence type="ECO:0000256" key="6">
    <source>
        <dbReference type="ARBA" id="ARBA00022989"/>
    </source>
</evidence>
<feature type="transmembrane region" description="Helical" evidence="8">
    <location>
        <begin position="237"/>
        <end position="258"/>
    </location>
</feature>
<dbReference type="Proteomes" id="UP000191901">
    <property type="component" value="Chromosome"/>
</dbReference>
<protein>
    <submittedName>
        <fullName evidence="10">Phosphate transporter permease subunit PtsA</fullName>
    </submittedName>
</protein>
<dbReference type="STRING" id="1641165.XM38_26880"/>
<dbReference type="InterPro" id="IPR035906">
    <property type="entry name" value="MetI-like_sf"/>
</dbReference>